<dbReference type="AlphaFoldDB" id="A0A183JB56"/>
<evidence type="ECO:0000313" key="3">
    <source>
        <dbReference type="Proteomes" id="UP000270296"/>
    </source>
</evidence>
<gene>
    <name evidence="2" type="ORF">SBAD_LOCUS13104</name>
</gene>
<evidence type="ECO:0000259" key="1">
    <source>
        <dbReference type="Pfam" id="PF00089"/>
    </source>
</evidence>
<dbReference type="SUPFAM" id="SSF50494">
    <property type="entry name" value="Trypsin-like serine proteases"/>
    <property type="match status" value="1"/>
</dbReference>
<dbReference type="Gene3D" id="2.40.10.10">
    <property type="entry name" value="Trypsin-like serine proteases"/>
    <property type="match status" value="2"/>
</dbReference>
<name>A0A183JB56_9BILA</name>
<dbReference type="Proteomes" id="UP000270296">
    <property type="component" value="Unassembled WGS sequence"/>
</dbReference>
<dbReference type="EMBL" id="UZAM01020270">
    <property type="protein sequence ID" value="VDP54130.1"/>
    <property type="molecule type" value="Genomic_DNA"/>
</dbReference>
<protein>
    <submittedName>
        <fullName evidence="4">Peptidase S1 domain-containing protein</fullName>
    </submittedName>
</protein>
<dbReference type="InterPro" id="IPR043504">
    <property type="entry name" value="Peptidase_S1_PA_chymotrypsin"/>
</dbReference>
<feature type="domain" description="Peptidase S1" evidence="1">
    <location>
        <begin position="28"/>
        <end position="125"/>
    </location>
</feature>
<dbReference type="GO" id="GO:0004252">
    <property type="term" value="F:serine-type endopeptidase activity"/>
    <property type="evidence" value="ECO:0007669"/>
    <property type="project" value="InterPro"/>
</dbReference>
<proteinExistence type="predicted"/>
<organism evidence="4">
    <name type="scientific">Soboliphyme baturini</name>
    <dbReference type="NCBI Taxonomy" id="241478"/>
    <lineage>
        <taxon>Eukaryota</taxon>
        <taxon>Metazoa</taxon>
        <taxon>Ecdysozoa</taxon>
        <taxon>Nematoda</taxon>
        <taxon>Enoplea</taxon>
        <taxon>Dorylaimia</taxon>
        <taxon>Dioctophymatida</taxon>
        <taxon>Dioctophymatoidea</taxon>
        <taxon>Soboliphymatidae</taxon>
        <taxon>Soboliphyme</taxon>
    </lineage>
</organism>
<dbReference type="InterPro" id="IPR001254">
    <property type="entry name" value="Trypsin_dom"/>
</dbReference>
<dbReference type="WBParaSite" id="SBAD_0001352001-mRNA-1">
    <property type="protein sequence ID" value="SBAD_0001352001-mRNA-1"/>
    <property type="gene ID" value="SBAD_0001352001"/>
</dbReference>
<reference evidence="4" key="1">
    <citation type="submission" date="2016-06" db="UniProtKB">
        <authorList>
            <consortium name="WormBaseParasite"/>
        </authorList>
    </citation>
    <scope>IDENTIFICATION</scope>
</reference>
<evidence type="ECO:0000313" key="2">
    <source>
        <dbReference type="EMBL" id="VDP54130.1"/>
    </source>
</evidence>
<dbReference type="Pfam" id="PF00089">
    <property type="entry name" value="Trypsin"/>
    <property type="match status" value="1"/>
</dbReference>
<dbReference type="InterPro" id="IPR009003">
    <property type="entry name" value="Peptidase_S1_PA"/>
</dbReference>
<accession>A0A183JB56</accession>
<evidence type="ECO:0000313" key="4">
    <source>
        <dbReference type="WBParaSite" id="SBAD_0001352001-mRNA-1"/>
    </source>
</evidence>
<reference evidence="2 3" key="2">
    <citation type="submission" date="2018-11" db="EMBL/GenBank/DDBJ databases">
        <authorList>
            <consortium name="Pathogen Informatics"/>
        </authorList>
    </citation>
    <scope>NUCLEOTIDE SEQUENCE [LARGE SCALE GENOMIC DNA]</scope>
</reference>
<keyword evidence="3" id="KW-1185">Reference proteome</keyword>
<sequence length="136" mass="15125">MIRPGSIVMTFGTHLLHAAGNGAFKTFAKSYIFYENALHASGIYGIALIMPKDQIQINELVLPAHLYFKTAAVGMICGMLGWGRFSDRHNSFSERLRFGRADITSKGDCSSPLFYEHMMICLKGQGDYVAPSEERL</sequence>
<dbReference type="GO" id="GO:0006508">
    <property type="term" value="P:proteolysis"/>
    <property type="evidence" value="ECO:0007669"/>
    <property type="project" value="InterPro"/>
</dbReference>